<reference evidence="1" key="1">
    <citation type="submission" date="2014-11" db="EMBL/GenBank/DDBJ databases">
        <authorList>
            <person name="Amaro Gonzalez C."/>
        </authorList>
    </citation>
    <scope>NUCLEOTIDE SEQUENCE</scope>
</reference>
<reference evidence="1" key="2">
    <citation type="journal article" date="2015" name="Fish Shellfish Immunol.">
        <title>Early steps in the European eel (Anguilla anguilla)-Vibrio vulnificus interaction in the gills: Role of the RtxA13 toxin.</title>
        <authorList>
            <person name="Callol A."/>
            <person name="Pajuelo D."/>
            <person name="Ebbesson L."/>
            <person name="Teles M."/>
            <person name="MacKenzie S."/>
            <person name="Amaro C."/>
        </authorList>
    </citation>
    <scope>NUCLEOTIDE SEQUENCE</scope>
</reference>
<proteinExistence type="predicted"/>
<evidence type="ECO:0000313" key="1">
    <source>
        <dbReference type="EMBL" id="JAH97609.1"/>
    </source>
</evidence>
<sequence length="75" mass="8627">MNSAFNQQAALTNQGHCVALCVKLWNGSWKVSRTSSKTCTHIKAYSWQNIKSRYKVVEYKPGIYKLYAGCHRRTD</sequence>
<name>A0A0E9X4T1_ANGAN</name>
<dbReference type="EMBL" id="GBXM01010968">
    <property type="protein sequence ID" value="JAH97609.1"/>
    <property type="molecule type" value="Transcribed_RNA"/>
</dbReference>
<organism evidence="1">
    <name type="scientific">Anguilla anguilla</name>
    <name type="common">European freshwater eel</name>
    <name type="synonym">Muraena anguilla</name>
    <dbReference type="NCBI Taxonomy" id="7936"/>
    <lineage>
        <taxon>Eukaryota</taxon>
        <taxon>Metazoa</taxon>
        <taxon>Chordata</taxon>
        <taxon>Craniata</taxon>
        <taxon>Vertebrata</taxon>
        <taxon>Euteleostomi</taxon>
        <taxon>Actinopterygii</taxon>
        <taxon>Neopterygii</taxon>
        <taxon>Teleostei</taxon>
        <taxon>Anguilliformes</taxon>
        <taxon>Anguillidae</taxon>
        <taxon>Anguilla</taxon>
    </lineage>
</organism>
<protein>
    <submittedName>
        <fullName evidence="1">Uncharacterized protein</fullName>
    </submittedName>
</protein>
<dbReference type="AlphaFoldDB" id="A0A0E9X4T1"/>
<accession>A0A0E9X4T1</accession>